<name>A0A9X1MP92_9BACT</name>
<dbReference type="GO" id="GO:0051920">
    <property type="term" value="F:peroxiredoxin activity"/>
    <property type="evidence" value="ECO:0007669"/>
    <property type="project" value="InterPro"/>
</dbReference>
<dbReference type="InterPro" id="IPR004675">
    <property type="entry name" value="AhpD_core"/>
</dbReference>
<sequence length="152" mass="17252">MSQRLDYYKLSPEPFRHLMAIEKHLHQSTLEHVLLELVKLRVSQINGCAFCLNMHSTLLRKAGEPPHRIDLVAAWREAPCYSDRERAALAWAEAVTLLPQHQVTDALYDELAAQFDETEIVDLTAAIANINAWNRFAVPFCKAPEIEETATA</sequence>
<dbReference type="Proteomes" id="UP001139103">
    <property type="component" value="Unassembled WGS sequence"/>
</dbReference>
<dbReference type="Gene3D" id="1.20.1290.10">
    <property type="entry name" value="AhpD-like"/>
    <property type="match status" value="1"/>
</dbReference>
<accession>A0A9X1MP92</accession>
<protein>
    <submittedName>
        <fullName evidence="2">Carboxymuconolactone decarboxylase family protein</fullName>
    </submittedName>
</protein>
<evidence type="ECO:0000313" key="3">
    <source>
        <dbReference type="Proteomes" id="UP001139103"/>
    </source>
</evidence>
<dbReference type="PANTHER" id="PTHR34846">
    <property type="entry name" value="4-CARBOXYMUCONOLACTONE DECARBOXYLASE FAMILY PROTEIN (AFU_ORTHOLOGUE AFUA_6G11590)"/>
    <property type="match status" value="1"/>
</dbReference>
<dbReference type="PANTHER" id="PTHR34846:SF10">
    <property type="entry name" value="CYTOPLASMIC PROTEIN"/>
    <property type="match status" value="1"/>
</dbReference>
<dbReference type="EMBL" id="JAJKFT010000010">
    <property type="protein sequence ID" value="MCC9629912.1"/>
    <property type="molecule type" value="Genomic_DNA"/>
</dbReference>
<evidence type="ECO:0000313" key="2">
    <source>
        <dbReference type="EMBL" id="MCC9629912.1"/>
    </source>
</evidence>
<feature type="domain" description="Carboxymuconolactone decarboxylase-like" evidence="1">
    <location>
        <begin position="12"/>
        <end position="94"/>
    </location>
</feature>
<dbReference type="InterPro" id="IPR003779">
    <property type="entry name" value="CMD-like"/>
</dbReference>
<organism evidence="2 3">
    <name type="scientific">Blastopirellula sediminis</name>
    <dbReference type="NCBI Taxonomy" id="2894196"/>
    <lineage>
        <taxon>Bacteria</taxon>
        <taxon>Pseudomonadati</taxon>
        <taxon>Planctomycetota</taxon>
        <taxon>Planctomycetia</taxon>
        <taxon>Pirellulales</taxon>
        <taxon>Pirellulaceae</taxon>
        <taxon>Blastopirellula</taxon>
    </lineage>
</organism>
<proteinExistence type="predicted"/>
<dbReference type="InterPro" id="IPR029032">
    <property type="entry name" value="AhpD-like"/>
</dbReference>
<dbReference type="AlphaFoldDB" id="A0A9X1MP92"/>
<dbReference type="RefSeq" id="WP_230220595.1">
    <property type="nucleotide sequence ID" value="NZ_JAJKFT010000010.1"/>
</dbReference>
<dbReference type="SUPFAM" id="SSF69118">
    <property type="entry name" value="AhpD-like"/>
    <property type="match status" value="1"/>
</dbReference>
<comment type="caution">
    <text evidence="2">The sequence shown here is derived from an EMBL/GenBank/DDBJ whole genome shotgun (WGS) entry which is preliminary data.</text>
</comment>
<gene>
    <name evidence="2" type="ORF">LOC68_16090</name>
</gene>
<dbReference type="NCBIfam" id="TIGR00778">
    <property type="entry name" value="ahpD_dom"/>
    <property type="match status" value="1"/>
</dbReference>
<keyword evidence="3" id="KW-1185">Reference proteome</keyword>
<dbReference type="Pfam" id="PF02627">
    <property type="entry name" value="CMD"/>
    <property type="match status" value="1"/>
</dbReference>
<reference evidence="2" key="1">
    <citation type="submission" date="2021-11" db="EMBL/GenBank/DDBJ databases">
        <title>Genome sequence.</title>
        <authorList>
            <person name="Sun Q."/>
        </authorList>
    </citation>
    <scope>NUCLEOTIDE SEQUENCE</scope>
    <source>
        <strain evidence="2">JC732</strain>
    </source>
</reference>
<evidence type="ECO:0000259" key="1">
    <source>
        <dbReference type="Pfam" id="PF02627"/>
    </source>
</evidence>